<protein>
    <submittedName>
        <fullName evidence="1">Uncharacterized protein</fullName>
    </submittedName>
</protein>
<name>A0ABD3Y5M2_9GAMM</name>
<accession>A0ABD3Y5M2</accession>
<dbReference type="EMBL" id="JJNZ01000069">
    <property type="protein sequence ID" value="KDC49210.1"/>
    <property type="molecule type" value="Genomic_DNA"/>
</dbReference>
<evidence type="ECO:0000313" key="2">
    <source>
        <dbReference type="Proteomes" id="UP000027154"/>
    </source>
</evidence>
<sequence>MQVVSVRYFRLLTSLNTIVLFKLKNLECQLIICMRYWFLIFSAHISTSIAKAIENKLKIFGE</sequence>
<dbReference type="Proteomes" id="UP000027154">
    <property type="component" value="Unassembled WGS sequence"/>
</dbReference>
<gene>
    <name evidence="1" type="ORF">DC53_17565</name>
</gene>
<comment type="caution">
    <text evidence="1">The sequence shown here is derived from an EMBL/GenBank/DDBJ whole genome shotgun (WGS) entry which is preliminary data.</text>
</comment>
<evidence type="ECO:0000313" key="1">
    <source>
        <dbReference type="EMBL" id="KDC49210.1"/>
    </source>
</evidence>
<organism evidence="1 2">
    <name type="scientific">Pseudoalteromonas fuliginea</name>
    <dbReference type="NCBI Taxonomy" id="1872678"/>
    <lineage>
        <taxon>Bacteria</taxon>
        <taxon>Pseudomonadati</taxon>
        <taxon>Pseudomonadota</taxon>
        <taxon>Gammaproteobacteria</taxon>
        <taxon>Alteromonadales</taxon>
        <taxon>Pseudoalteromonadaceae</taxon>
        <taxon>Pseudoalteromonas</taxon>
    </lineage>
</organism>
<reference evidence="1 2" key="1">
    <citation type="submission" date="2014-04" db="EMBL/GenBank/DDBJ databases">
        <title>Pseudoalteromonas galatheae sp. nov., isolated from a deep-sea polychaete near Canal Concepcion, Chile.</title>
        <authorList>
            <person name="Machado H.R."/>
            <person name="Gram L."/>
            <person name="Vynne N.G."/>
        </authorList>
    </citation>
    <scope>NUCLEOTIDE SEQUENCE [LARGE SCALE GENOMIC DNA]</scope>
    <source>
        <strain evidence="1 2">KMM216</strain>
    </source>
</reference>
<dbReference type="AlphaFoldDB" id="A0ABD3Y5M2"/>
<proteinExistence type="predicted"/>